<evidence type="ECO:0000313" key="2">
    <source>
        <dbReference type="EMBL" id="GGM51794.1"/>
    </source>
</evidence>
<organism evidence="2 3">
    <name type="scientific">Dactylosporangium sucinum</name>
    <dbReference type="NCBI Taxonomy" id="1424081"/>
    <lineage>
        <taxon>Bacteria</taxon>
        <taxon>Bacillati</taxon>
        <taxon>Actinomycetota</taxon>
        <taxon>Actinomycetes</taxon>
        <taxon>Micromonosporales</taxon>
        <taxon>Micromonosporaceae</taxon>
        <taxon>Dactylosporangium</taxon>
    </lineage>
</organism>
<gene>
    <name evidence="2" type="ORF">GCM10007977_061870</name>
</gene>
<dbReference type="Proteomes" id="UP000642070">
    <property type="component" value="Unassembled WGS sequence"/>
</dbReference>
<evidence type="ECO:0000313" key="3">
    <source>
        <dbReference type="Proteomes" id="UP000642070"/>
    </source>
</evidence>
<protein>
    <recommendedName>
        <fullName evidence="4">ATP/GTP-binding protein</fullName>
    </recommendedName>
</protein>
<evidence type="ECO:0008006" key="4">
    <source>
        <dbReference type="Google" id="ProtNLM"/>
    </source>
</evidence>
<feature type="chain" id="PRO_5037180899" description="ATP/GTP-binding protein" evidence="1">
    <location>
        <begin position="29"/>
        <end position="304"/>
    </location>
</feature>
<proteinExistence type="predicted"/>
<reference evidence="2" key="1">
    <citation type="journal article" date="2014" name="Int. J. Syst. Evol. Microbiol.">
        <title>Complete genome sequence of Corynebacterium casei LMG S-19264T (=DSM 44701T), isolated from a smear-ripened cheese.</title>
        <authorList>
            <consortium name="US DOE Joint Genome Institute (JGI-PGF)"/>
            <person name="Walter F."/>
            <person name="Albersmeier A."/>
            <person name="Kalinowski J."/>
            <person name="Ruckert C."/>
        </authorList>
    </citation>
    <scope>NUCLEOTIDE SEQUENCE</scope>
    <source>
        <strain evidence="2">JCM 19831</strain>
    </source>
</reference>
<feature type="signal peptide" evidence="1">
    <location>
        <begin position="1"/>
        <end position="28"/>
    </location>
</feature>
<keyword evidence="1" id="KW-0732">Signal</keyword>
<keyword evidence="3" id="KW-1185">Reference proteome</keyword>
<evidence type="ECO:0000256" key="1">
    <source>
        <dbReference type="SAM" id="SignalP"/>
    </source>
</evidence>
<accession>A0A917X1T9</accession>
<comment type="caution">
    <text evidence="2">The sequence shown here is derived from an EMBL/GenBank/DDBJ whole genome shotgun (WGS) entry which is preliminary data.</text>
</comment>
<reference evidence="2" key="2">
    <citation type="submission" date="2020-09" db="EMBL/GenBank/DDBJ databases">
        <authorList>
            <person name="Sun Q."/>
            <person name="Ohkuma M."/>
        </authorList>
    </citation>
    <scope>NUCLEOTIDE SEQUENCE</scope>
    <source>
        <strain evidence="2">JCM 19831</strain>
    </source>
</reference>
<dbReference type="AlphaFoldDB" id="A0A917X1T9"/>
<name>A0A917X1T9_9ACTN</name>
<sequence>MLTPALRSTIVATTVAAAIGLAAEPASADYWTCPPVGECKVVAEKPGEGGGGGTPGGSGGGGSEKCTANGVVVPCTQPGWGHLNPADGCYYAFESPQPPAGDPAWGGHAPGDGAVYRQRCFGDVVGTLVWRDDPPPGTAGAPTPAELAARAVRDLPMRAAQIGISPGRDGAGLVGLPVWMWTTVTPQTWGPITATAAVPGLSVTARGNATKIRWEMGDGHAVVCGNPGTAYDKAAQGSSSSPTCGYDGYSAPSRTKPGGRYTVTATTTWHIDWWVGGGGASGAETVTRVATTSIRIDELQVVTG</sequence>
<dbReference type="EMBL" id="BMPI01000034">
    <property type="protein sequence ID" value="GGM51794.1"/>
    <property type="molecule type" value="Genomic_DNA"/>
</dbReference>